<dbReference type="EMBL" id="JAODUO010000914">
    <property type="protein sequence ID" value="KAK2172976.1"/>
    <property type="molecule type" value="Genomic_DNA"/>
</dbReference>
<dbReference type="GO" id="GO:0051301">
    <property type="term" value="P:cell division"/>
    <property type="evidence" value="ECO:0007669"/>
    <property type="project" value="InterPro"/>
</dbReference>
<feature type="region of interest" description="Disordered" evidence="2">
    <location>
        <begin position="114"/>
        <end position="248"/>
    </location>
</feature>
<protein>
    <submittedName>
        <fullName evidence="3">Uncharacterized protein</fullName>
    </submittedName>
</protein>
<comment type="caution">
    <text evidence="3">The sequence shown here is derived from an EMBL/GenBank/DDBJ whole genome shotgun (WGS) entry which is preliminary data.</text>
</comment>
<dbReference type="GO" id="GO:0051988">
    <property type="term" value="P:regulation of attachment of spindle microtubules to kinetochore"/>
    <property type="evidence" value="ECO:0007669"/>
    <property type="project" value="InterPro"/>
</dbReference>
<feature type="coiled-coil region" evidence="1">
    <location>
        <begin position="16"/>
        <end position="64"/>
    </location>
</feature>
<feature type="coiled-coil region" evidence="1">
    <location>
        <begin position="336"/>
        <end position="401"/>
    </location>
</feature>
<keyword evidence="4" id="KW-1185">Reference proteome</keyword>
<evidence type="ECO:0000256" key="2">
    <source>
        <dbReference type="SAM" id="MobiDB-lite"/>
    </source>
</evidence>
<feature type="compositionally biased region" description="Low complexity" evidence="2">
    <location>
        <begin position="119"/>
        <end position="136"/>
    </location>
</feature>
<dbReference type="PANTHER" id="PTHR15347:SF1">
    <property type="entry name" value="SPERM-ASSOCIATED ANTIGEN 5"/>
    <property type="match status" value="1"/>
</dbReference>
<organism evidence="3 4">
    <name type="scientific">Ridgeia piscesae</name>
    <name type="common">Tubeworm</name>
    <dbReference type="NCBI Taxonomy" id="27915"/>
    <lineage>
        <taxon>Eukaryota</taxon>
        <taxon>Metazoa</taxon>
        <taxon>Spiralia</taxon>
        <taxon>Lophotrochozoa</taxon>
        <taxon>Annelida</taxon>
        <taxon>Polychaeta</taxon>
        <taxon>Sedentaria</taxon>
        <taxon>Canalipalpata</taxon>
        <taxon>Sabellida</taxon>
        <taxon>Siboglinidae</taxon>
        <taxon>Ridgeia</taxon>
    </lineage>
</organism>
<gene>
    <name evidence="3" type="ORF">NP493_913g01014</name>
</gene>
<evidence type="ECO:0000256" key="1">
    <source>
        <dbReference type="SAM" id="Coils"/>
    </source>
</evidence>
<reference evidence="3" key="1">
    <citation type="journal article" date="2023" name="Mol. Biol. Evol.">
        <title>Third-Generation Sequencing Reveals the Adaptive Role of the Epigenome in Three Deep-Sea Polychaetes.</title>
        <authorList>
            <person name="Perez M."/>
            <person name="Aroh O."/>
            <person name="Sun Y."/>
            <person name="Lan Y."/>
            <person name="Juniper S.K."/>
            <person name="Young C.R."/>
            <person name="Angers B."/>
            <person name="Qian P.Y."/>
        </authorList>
    </citation>
    <scope>NUCLEOTIDE SEQUENCE</scope>
    <source>
        <strain evidence="3">R07B-5</strain>
    </source>
</reference>
<sequence length="526" mass="58097">MDDFDEQERRLLAEALHNSEQQLAMAKLELSRCQAEKDGLQRLLTKERRRHQAVQDELDNVKLRSHHLLLCQGDELAQSVISLSLLAGGLGKLYEELQKAADKFSEPVKCVDEERKMSSDVSQSSSGLSNTSGDSGIDASPVDVTDVSVDKGIKTPEEMGERDVVTQDSGSGRGSDGGRTGGNSGSGGTGGGEVIRPDNANNSSSANKETKSNKQDPPHFGSSVGSAFDPIHSRKRQVAPRDVTGTEPNVLDLSSLDELPVNKQVDELCNVVTLIVSALGKVKRGVTASHVKKQARLHSLESSLSEAHSAHQRELAVLSASVDGSAKAQHQMALKLRLLEAELASTHEQLTCQEESLMELRELLQQRTLKLEQLHDQYAYIQRLKQEVDHMTRLSQQKDSENAIIAEMLESTLTRLEETGGATQDTEVNYIRENLGLKKEVSHLKQRLVQTQEDVTAVTDKANKRMRTLETNWRQAESELHRLDQLLDQILQVLRNHVDVVKEWHDAAVILHEITDTNNTSSDSVD</sequence>
<dbReference type="Proteomes" id="UP001209878">
    <property type="component" value="Unassembled WGS sequence"/>
</dbReference>
<feature type="compositionally biased region" description="Gly residues" evidence="2">
    <location>
        <begin position="171"/>
        <end position="193"/>
    </location>
</feature>
<name>A0AAD9NLR5_RIDPI</name>
<feature type="compositionally biased region" description="Basic and acidic residues" evidence="2">
    <location>
        <begin position="148"/>
        <end position="165"/>
    </location>
</feature>
<feature type="coiled-coil region" evidence="1">
    <location>
        <begin position="434"/>
        <end position="486"/>
    </location>
</feature>
<dbReference type="InterPro" id="IPR028728">
    <property type="entry name" value="Astrin"/>
</dbReference>
<dbReference type="AlphaFoldDB" id="A0AAD9NLR5"/>
<accession>A0AAD9NLR5</accession>
<proteinExistence type="predicted"/>
<evidence type="ECO:0000313" key="3">
    <source>
        <dbReference type="EMBL" id="KAK2172976.1"/>
    </source>
</evidence>
<dbReference type="PANTHER" id="PTHR15347">
    <property type="entry name" value="SPERM-ASSOCIATED ANTIGEN 5"/>
    <property type="match status" value="1"/>
</dbReference>
<feature type="compositionally biased region" description="Basic and acidic residues" evidence="2">
    <location>
        <begin position="208"/>
        <end position="217"/>
    </location>
</feature>
<keyword evidence="1" id="KW-0175">Coiled coil</keyword>
<evidence type="ECO:0000313" key="4">
    <source>
        <dbReference type="Proteomes" id="UP001209878"/>
    </source>
</evidence>